<comment type="caution">
    <text evidence="6">The sequence shown here is derived from an EMBL/GenBank/DDBJ whole genome shotgun (WGS) entry which is preliminary data.</text>
</comment>
<dbReference type="InterPro" id="IPR050950">
    <property type="entry name" value="HTH-type_LysR_regulators"/>
</dbReference>
<dbReference type="InterPro" id="IPR000847">
    <property type="entry name" value="LysR_HTH_N"/>
</dbReference>
<evidence type="ECO:0000256" key="3">
    <source>
        <dbReference type="ARBA" id="ARBA00023125"/>
    </source>
</evidence>
<dbReference type="SUPFAM" id="SSF53850">
    <property type="entry name" value="Periplasmic binding protein-like II"/>
    <property type="match status" value="1"/>
</dbReference>
<dbReference type="RefSeq" id="WP_033124993.1">
    <property type="nucleotide sequence ID" value="NZ_JACLYY010000018.1"/>
</dbReference>
<dbReference type="SUPFAM" id="SSF46785">
    <property type="entry name" value="Winged helix' DNA-binding domain"/>
    <property type="match status" value="1"/>
</dbReference>
<dbReference type="PANTHER" id="PTHR30419:SF8">
    <property type="entry name" value="NITROGEN ASSIMILATION TRANSCRIPTIONAL ACTIVATOR-RELATED"/>
    <property type="match status" value="1"/>
</dbReference>
<keyword evidence="2" id="KW-0805">Transcription regulation</keyword>
<accession>A0ABS2EC33</accession>
<sequence>MDIRVLRYFLTVVREENISKAAQALHVTQPTLSRQMAQLEEELGTPLFVRGKHLTLTDAGVMLRRRAEEVAELMDKIEDEFASREEVGGIISIGSGVLRSSHVLTRELLAFREKYPRVQYEIYTNTSDYIKEKLDRGLLDFGLLLEPVDISRYDYIRLREKERWGLFIPEGHPLAQKEQITREDLKRTLLITPSRQSVQSEISNWLGEDFQNLDILASFNLITDMTVMMNTGEACFLAIEGAMESYVGRGQVFRPLCPELATASVLAWKRSQPLSGAAGKFLEEFRQRQA</sequence>
<dbReference type="Pfam" id="PF03466">
    <property type="entry name" value="LysR_substrate"/>
    <property type="match status" value="1"/>
</dbReference>
<feature type="domain" description="HTH lysR-type" evidence="5">
    <location>
        <begin position="1"/>
        <end position="57"/>
    </location>
</feature>
<evidence type="ECO:0000256" key="4">
    <source>
        <dbReference type="ARBA" id="ARBA00023163"/>
    </source>
</evidence>
<keyword evidence="3" id="KW-0238">DNA-binding</keyword>
<comment type="similarity">
    <text evidence="1">Belongs to the LysR transcriptional regulatory family.</text>
</comment>
<dbReference type="Proteomes" id="UP000716906">
    <property type="component" value="Unassembled WGS sequence"/>
</dbReference>
<evidence type="ECO:0000259" key="5">
    <source>
        <dbReference type="PROSITE" id="PS50931"/>
    </source>
</evidence>
<dbReference type="CDD" id="cd05466">
    <property type="entry name" value="PBP2_LTTR_substrate"/>
    <property type="match status" value="1"/>
</dbReference>
<dbReference type="Gene3D" id="3.40.190.290">
    <property type="match status" value="1"/>
</dbReference>
<evidence type="ECO:0000313" key="7">
    <source>
        <dbReference type="Proteomes" id="UP000716906"/>
    </source>
</evidence>
<dbReference type="PROSITE" id="PS50931">
    <property type="entry name" value="HTH_LYSR"/>
    <property type="match status" value="1"/>
</dbReference>
<organism evidence="6 7">
    <name type="scientific">Faecalicatena fissicatena</name>
    <dbReference type="NCBI Taxonomy" id="290055"/>
    <lineage>
        <taxon>Bacteria</taxon>
        <taxon>Bacillati</taxon>
        <taxon>Bacillota</taxon>
        <taxon>Clostridia</taxon>
        <taxon>Lachnospirales</taxon>
        <taxon>Lachnospiraceae</taxon>
        <taxon>Faecalicatena</taxon>
    </lineage>
</organism>
<keyword evidence="7" id="KW-1185">Reference proteome</keyword>
<name>A0ABS2EC33_9FIRM</name>
<dbReference type="Gene3D" id="1.10.10.10">
    <property type="entry name" value="Winged helix-like DNA-binding domain superfamily/Winged helix DNA-binding domain"/>
    <property type="match status" value="1"/>
</dbReference>
<keyword evidence="4" id="KW-0804">Transcription</keyword>
<protein>
    <submittedName>
        <fullName evidence="6">LysR family transcriptional regulator</fullName>
    </submittedName>
</protein>
<dbReference type="PRINTS" id="PR00039">
    <property type="entry name" value="HTHLYSR"/>
</dbReference>
<evidence type="ECO:0000256" key="2">
    <source>
        <dbReference type="ARBA" id="ARBA00023015"/>
    </source>
</evidence>
<reference evidence="6 7" key="1">
    <citation type="journal article" date="2021" name="Sci. Rep.">
        <title>The distribution of antibiotic resistance genes in chicken gut microbiota commensals.</title>
        <authorList>
            <person name="Juricova H."/>
            <person name="Matiasovicova J."/>
            <person name="Kubasova T."/>
            <person name="Cejkova D."/>
            <person name="Rychlik I."/>
        </authorList>
    </citation>
    <scope>NUCLEOTIDE SEQUENCE [LARGE SCALE GENOMIC DNA]</scope>
    <source>
        <strain evidence="6 7">An773</strain>
    </source>
</reference>
<proteinExistence type="inferred from homology"/>
<dbReference type="Pfam" id="PF00126">
    <property type="entry name" value="HTH_1"/>
    <property type="match status" value="1"/>
</dbReference>
<dbReference type="PANTHER" id="PTHR30419">
    <property type="entry name" value="HTH-TYPE TRANSCRIPTIONAL REGULATOR YBHD"/>
    <property type="match status" value="1"/>
</dbReference>
<evidence type="ECO:0000313" key="6">
    <source>
        <dbReference type="EMBL" id="MBM6739205.1"/>
    </source>
</evidence>
<dbReference type="InterPro" id="IPR036390">
    <property type="entry name" value="WH_DNA-bd_sf"/>
</dbReference>
<dbReference type="InterPro" id="IPR005119">
    <property type="entry name" value="LysR_subst-bd"/>
</dbReference>
<dbReference type="EMBL" id="JACLYY010000018">
    <property type="protein sequence ID" value="MBM6739205.1"/>
    <property type="molecule type" value="Genomic_DNA"/>
</dbReference>
<gene>
    <name evidence="6" type="ORF">H7U36_14035</name>
</gene>
<evidence type="ECO:0000256" key="1">
    <source>
        <dbReference type="ARBA" id="ARBA00009437"/>
    </source>
</evidence>
<dbReference type="InterPro" id="IPR036388">
    <property type="entry name" value="WH-like_DNA-bd_sf"/>
</dbReference>